<proteinExistence type="predicted"/>
<dbReference type="AlphaFoldDB" id="A0A2Z6M4Y4"/>
<dbReference type="InterPro" id="IPR036691">
    <property type="entry name" value="Endo/exonu/phosph_ase_sf"/>
</dbReference>
<accession>A0A2Z6M4Y4</accession>
<organism evidence="1 2">
    <name type="scientific">Trifolium subterraneum</name>
    <name type="common">Subterranean clover</name>
    <dbReference type="NCBI Taxonomy" id="3900"/>
    <lineage>
        <taxon>Eukaryota</taxon>
        <taxon>Viridiplantae</taxon>
        <taxon>Streptophyta</taxon>
        <taxon>Embryophyta</taxon>
        <taxon>Tracheophyta</taxon>
        <taxon>Spermatophyta</taxon>
        <taxon>Magnoliopsida</taxon>
        <taxon>eudicotyledons</taxon>
        <taxon>Gunneridae</taxon>
        <taxon>Pentapetalae</taxon>
        <taxon>rosids</taxon>
        <taxon>fabids</taxon>
        <taxon>Fabales</taxon>
        <taxon>Fabaceae</taxon>
        <taxon>Papilionoideae</taxon>
        <taxon>50 kb inversion clade</taxon>
        <taxon>NPAAA clade</taxon>
        <taxon>Hologalegina</taxon>
        <taxon>IRL clade</taxon>
        <taxon>Trifolieae</taxon>
        <taxon>Trifolium</taxon>
    </lineage>
</organism>
<evidence type="ECO:0000313" key="2">
    <source>
        <dbReference type="Proteomes" id="UP000242715"/>
    </source>
</evidence>
<name>A0A2Z6M4Y4_TRISU</name>
<dbReference type="Gene3D" id="3.60.10.10">
    <property type="entry name" value="Endonuclease/exonuclease/phosphatase"/>
    <property type="match status" value="1"/>
</dbReference>
<dbReference type="OrthoDB" id="1435636at2759"/>
<reference evidence="2" key="1">
    <citation type="journal article" date="2017" name="Front. Plant Sci.">
        <title>Climate Clever Clovers: New Paradigm to Reduce the Environmental Footprint of Ruminants by Breeding Low Methanogenic Forages Utilizing Haplotype Variation.</title>
        <authorList>
            <person name="Kaur P."/>
            <person name="Appels R."/>
            <person name="Bayer P.E."/>
            <person name="Keeble-Gagnere G."/>
            <person name="Wang J."/>
            <person name="Hirakawa H."/>
            <person name="Shirasawa K."/>
            <person name="Vercoe P."/>
            <person name="Stefanova K."/>
            <person name="Durmic Z."/>
            <person name="Nichols P."/>
            <person name="Revell C."/>
            <person name="Isobe S.N."/>
            <person name="Edwards D."/>
            <person name="Erskine W."/>
        </authorList>
    </citation>
    <scope>NUCLEOTIDE SEQUENCE [LARGE SCALE GENOMIC DNA]</scope>
    <source>
        <strain evidence="2">cv. Daliak</strain>
    </source>
</reference>
<protein>
    <recommendedName>
        <fullName evidence="3">Reverse transcriptase zinc-binding domain-containing protein</fullName>
    </recommendedName>
</protein>
<dbReference type="SUPFAM" id="SSF56219">
    <property type="entry name" value="DNase I-like"/>
    <property type="match status" value="1"/>
</dbReference>
<evidence type="ECO:0000313" key="1">
    <source>
        <dbReference type="EMBL" id="GAU27464.1"/>
    </source>
</evidence>
<sequence>MEFSHFVDLMEVVDIPVSGKQFTWFSNDGTAMSRLDRFLVSEGFIDKGRISGQWIGDCDV</sequence>
<evidence type="ECO:0008006" key="3">
    <source>
        <dbReference type="Google" id="ProtNLM"/>
    </source>
</evidence>
<keyword evidence="2" id="KW-1185">Reference proteome</keyword>
<dbReference type="EMBL" id="DF973354">
    <property type="protein sequence ID" value="GAU27464.1"/>
    <property type="molecule type" value="Genomic_DNA"/>
</dbReference>
<gene>
    <name evidence="1" type="ORF">TSUD_161500</name>
</gene>
<dbReference type="Proteomes" id="UP000242715">
    <property type="component" value="Unassembled WGS sequence"/>
</dbReference>